<comment type="similarity">
    <text evidence="1">Belongs to the saccharopine dehydrogenase family.</text>
</comment>
<feature type="transmembrane region" description="Helical" evidence="2">
    <location>
        <begin position="318"/>
        <end position="341"/>
    </location>
</feature>
<dbReference type="InterPro" id="IPR051276">
    <property type="entry name" value="Saccharopine_DH-like_oxidrdct"/>
</dbReference>
<evidence type="ECO:0000256" key="1">
    <source>
        <dbReference type="ARBA" id="ARBA00038048"/>
    </source>
</evidence>
<dbReference type="PANTHER" id="PTHR12286">
    <property type="entry name" value="SACCHAROPINE DEHYDROGENASE-LIKE OXIDOREDUCTASE"/>
    <property type="match status" value="1"/>
</dbReference>
<dbReference type="Proteomes" id="UP000693970">
    <property type="component" value="Unassembled WGS sequence"/>
</dbReference>
<sequence length="525" mass="56750">MPSSSTTKSTDITVYGATSFVAKHVLKYLVAVADQHDNIIPKSDENSPSLRISLGGRNKAKLEGIKQSFNVNCIQDVVVADGSDLEGLQAMAKRSQVVLNCAGPYSKYSSMVVEACATVGCDYVDITGEVAWVSEMRAKHGAAAQKSGARIVSLCGYDSIPSDMAVFAAVQALKEGTATDISIQNARIWHQMFGVPNGGTIHTFCDIPMDVISDAFETPMKKLRSIPYFVGDPLALANPNKVKKNPKYQSMKDIMAKGEWLNQLVLVEPDFFYGVSLPFAMSAVNLKVVQASAAALGYGDNFKAQERYLPLGYLGTKLASIFALVPMLLLHCFTLMMVGILRLPVIGKKVADLAPPGSGVPDSIVYMGSNSTYCKVHSTQEGGKEEVAYSYLKFEGDAGNAVTAQCVSEAALTLVFNRNDLPMRSEDGFGTPAEILGDALLHRFRAAKVRPVVVETSIGAPILQWYNARQSQQEALSCNPGALLCSSFLVCFIMLVAALSKVRGDSSTDSFLFRSHYRLPVKRPF</sequence>
<dbReference type="PANTHER" id="PTHR12286:SF5">
    <property type="entry name" value="SACCHAROPINE DEHYDROGENASE-LIKE OXIDOREDUCTASE"/>
    <property type="match status" value="1"/>
</dbReference>
<protein>
    <submittedName>
        <fullName evidence="4">Saccharopine dehydrogenase</fullName>
    </submittedName>
</protein>
<gene>
    <name evidence="4" type="ORF">IV203_009931</name>
</gene>
<evidence type="ECO:0000259" key="3">
    <source>
        <dbReference type="Pfam" id="PF03435"/>
    </source>
</evidence>
<organism evidence="4 5">
    <name type="scientific">Nitzschia inconspicua</name>
    <dbReference type="NCBI Taxonomy" id="303405"/>
    <lineage>
        <taxon>Eukaryota</taxon>
        <taxon>Sar</taxon>
        <taxon>Stramenopiles</taxon>
        <taxon>Ochrophyta</taxon>
        <taxon>Bacillariophyta</taxon>
        <taxon>Bacillariophyceae</taxon>
        <taxon>Bacillariophycidae</taxon>
        <taxon>Bacillariales</taxon>
        <taxon>Bacillariaceae</taxon>
        <taxon>Nitzschia</taxon>
    </lineage>
</organism>
<evidence type="ECO:0000256" key="2">
    <source>
        <dbReference type="SAM" id="Phobius"/>
    </source>
</evidence>
<keyword evidence="2" id="KW-1133">Transmembrane helix</keyword>
<name>A0A9K3KW09_9STRA</name>
<dbReference type="InterPro" id="IPR005097">
    <property type="entry name" value="Sacchrp_dh_NADP-bd"/>
</dbReference>
<dbReference type="GO" id="GO:0005886">
    <property type="term" value="C:plasma membrane"/>
    <property type="evidence" value="ECO:0007669"/>
    <property type="project" value="TreeGrafter"/>
</dbReference>
<dbReference type="GO" id="GO:0009247">
    <property type="term" value="P:glycolipid biosynthetic process"/>
    <property type="evidence" value="ECO:0007669"/>
    <property type="project" value="TreeGrafter"/>
</dbReference>
<dbReference type="OrthoDB" id="10268090at2759"/>
<dbReference type="GO" id="GO:0005739">
    <property type="term" value="C:mitochondrion"/>
    <property type="evidence" value="ECO:0007669"/>
    <property type="project" value="TreeGrafter"/>
</dbReference>
<comment type="caution">
    <text evidence="4">The sequence shown here is derived from an EMBL/GenBank/DDBJ whole genome shotgun (WGS) entry which is preliminary data.</text>
</comment>
<reference evidence="4" key="2">
    <citation type="submission" date="2021-04" db="EMBL/GenBank/DDBJ databases">
        <authorList>
            <person name="Podell S."/>
        </authorList>
    </citation>
    <scope>NUCLEOTIDE SEQUENCE</scope>
    <source>
        <strain evidence="4">Hildebrandi</strain>
    </source>
</reference>
<keyword evidence="5" id="KW-1185">Reference proteome</keyword>
<reference evidence="4" key="1">
    <citation type="journal article" date="2021" name="Sci. Rep.">
        <title>Diploid genomic architecture of Nitzschia inconspicua, an elite biomass production diatom.</title>
        <authorList>
            <person name="Oliver A."/>
            <person name="Podell S."/>
            <person name="Pinowska A."/>
            <person name="Traller J.C."/>
            <person name="Smith S.R."/>
            <person name="McClure R."/>
            <person name="Beliaev A."/>
            <person name="Bohutskyi P."/>
            <person name="Hill E.A."/>
            <person name="Rabines A."/>
            <person name="Zheng H."/>
            <person name="Allen L.Z."/>
            <person name="Kuo A."/>
            <person name="Grigoriev I.V."/>
            <person name="Allen A.E."/>
            <person name="Hazlebeck D."/>
            <person name="Allen E.E."/>
        </authorList>
    </citation>
    <scope>NUCLEOTIDE SEQUENCE</scope>
    <source>
        <strain evidence="4">Hildebrandi</strain>
    </source>
</reference>
<feature type="transmembrane region" description="Helical" evidence="2">
    <location>
        <begin position="481"/>
        <end position="500"/>
    </location>
</feature>
<keyword evidence="2" id="KW-0472">Membrane</keyword>
<evidence type="ECO:0000313" key="5">
    <source>
        <dbReference type="Proteomes" id="UP000693970"/>
    </source>
</evidence>
<dbReference type="EMBL" id="JAGRRH010000018">
    <property type="protein sequence ID" value="KAG7350571.1"/>
    <property type="molecule type" value="Genomic_DNA"/>
</dbReference>
<feature type="domain" description="Saccharopine dehydrogenase NADP binding" evidence="3">
    <location>
        <begin position="48"/>
        <end position="149"/>
    </location>
</feature>
<dbReference type="GO" id="GO:0005811">
    <property type="term" value="C:lipid droplet"/>
    <property type="evidence" value="ECO:0007669"/>
    <property type="project" value="TreeGrafter"/>
</dbReference>
<keyword evidence="2" id="KW-0812">Transmembrane</keyword>
<dbReference type="AlphaFoldDB" id="A0A9K3KW09"/>
<evidence type="ECO:0000313" key="4">
    <source>
        <dbReference type="EMBL" id="KAG7350571.1"/>
    </source>
</evidence>
<dbReference type="Pfam" id="PF03435">
    <property type="entry name" value="Sacchrp_dh_NADP"/>
    <property type="match status" value="1"/>
</dbReference>
<proteinExistence type="inferred from homology"/>
<accession>A0A9K3KW09</accession>